<dbReference type="Proteomes" id="UP000331127">
    <property type="component" value="Unassembled WGS sequence"/>
</dbReference>
<gene>
    <name evidence="4" type="ORF">Amac_036790</name>
</gene>
<name>A0A5M3WPM9_9ACTN</name>
<evidence type="ECO:0000256" key="1">
    <source>
        <dbReference type="ARBA" id="ARBA00022946"/>
    </source>
</evidence>
<reference evidence="4 5" key="1">
    <citation type="submission" date="2019-10" db="EMBL/GenBank/DDBJ databases">
        <title>Whole genome shotgun sequence of Acrocarpospora macrocephala NBRC 16266.</title>
        <authorList>
            <person name="Ichikawa N."/>
            <person name="Kimura A."/>
            <person name="Kitahashi Y."/>
            <person name="Komaki H."/>
            <person name="Oguchi A."/>
        </authorList>
    </citation>
    <scope>NUCLEOTIDE SEQUENCE [LARGE SCALE GENOMIC DNA]</scope>
    <source>
        <strain evidence="4 5">NBRC 16266</strain>
    </source>
</reference>
<feature type="region of interest" description="Disordered" evidence="2">
    <location>
        <begin position="314"/>
        <end position="333"/>
    </location>
</feature>
<dbReference type="InterPro" id="IPR017703">
    <property type="entry name" value="YgfZ/GCV_T_CS"/>
</dbReference>
<dbReference type="PANTHER" id="PTHR22602:SF0">
    <property type="entry name" value="TRANSFERASE CAF17, MITOCHONDRIAL-RELATED"/>
    <property type="match status" value="1"/>
</dbReference>
<feature type="region of interest" description="Disordered" evidence="2">
    <location>
        <begin position="143"/>
        <end position="183"/>
    </location>
</feature>
<dbReference type="GO" id="GO:0016226">
    <property type="term" value="P:iron-sulfur cluster assembly"/>
    <property type="evidence" value="ECO:0007669"/>
    <property type="project" value="TreeGrafter"/>
</dbReference>
<comment type="caution">
    <text evidence="4">The sequence shown here is derived from an EMBL/GenBank/DDBJ whole genome shotgun (WGS) entry which is preliminary data.</text>
</comment>
<dbReference type="InterPro" id="IPR027266">
    <property type="entry name" value="TrmE/GcvT-like"/>
</dbReference>
<dbReference type="NCBIfam" id="TIGR03317">
    <property type="entry name" value="ygfZ_signature"/>
    <property type="match status" value="1"/>
</dbReference>
<evidence type="ECO:0000313" key="4">
    <source>
        <dbReference type="EMBL" id="GES10082.1"/>
    </source>
</evidence>
<keyword evidence="1" id="KW-0809">Transit peptide</keyword>
<dbReference type="Gene3D" id="3.30.1360.120">
    <property type="entry name" value="Probable tRNA modification gtpase trme, domain 1"/>
    <property type="match status" value="1"/>
</dbReference>
<dbReference type="AlphaFoldDB" id="A0A5M3WPM9"/>
<keyword evidence="5" id="KW-1185">Reference proteome</keyword>
<accession>A0A5M3WPM9</accession>
<feature type="domain" description="GCVT N-terminal" evidence="3">
    <location>
        <begin position="26"/>
        <end position="136"/>
    </location>
</feature>
<dbReference type="EMBL" id="BLAE01000019">
    <property type="protein sequence ID" value="GES10082.1"/>
    <property type="molecule type" value="Genomic_DNA"/>
</dbReference>
<dbReference type="SUPFAM" id="SSF103025">
    <property type="entry name" value="Folate-binding domain"/>
    <property type="match status" value="1"/>
</dbReference>
<proteinExistence type="predicted"/>
<protein>
    <submittedName>
        <fullName evidence="4">Folate-binding protein</fullName>
    </submittedName>
</protein>
<evidence type="ECO:0000259" key="3">
    <source>
        <dbReference type="Pfam" id="PF01571"/>
    </source>
</evidence>
<organism evidence="4 5">
    <name type="scientific">Acrocarpospora macrocephala</name>
    <dbReference type="NCBI Taxonomy" id="150177"/>
    <lineage>
        <taxon>Bacteria</taxon>
        <taxon>Bacillati</taxon>
        <taxon>Actinomycetota</taxon>
        <taxon>Actinomycetes</taxon>
        <taxon>Streptosporangiales</taxon>
        <taxon>Streptosporangiaceae</taxon>
        <taxon>Acrocarpospora</taxon>
    </lineage>
</organism>
<dbReference type="Pfam" id="PF01571">
    <property type="entry name" value="GCV_T"/>
    <property type="match status" value="1"/>
</dbReference>
<sequence length="397" mass="41289">MLNTPGAVPALAPDDSVAAHYGDPYAEQRALLQGTALVDRSNRDVLRVSGVDRLSWLNDLSSQKVDTLAPGTDTQTLILDPQGRVEHHLTLVDDGDATWIHVEPGTGTELATYLEKMRFMLRVEITDLTAEYAVVSTAPTAAPSAASAAGPSKGSAAGPSAGLAAVPSAEPTAGSSAGTNAASDASPGVVALRALAERTPGAVVIGTDLLVPRPALATVITRPAGLWAYDALRIEAHRPRLGFDTDHKTIPHEVGWIDSAVHLTKGCYRGQETVARVHNLGHPPRRLVFLHLDGSVDTLPPHGTPVTLGVSTPAEGDPTASIEGATEGTATPGQIGFIGSSARHHELGPIALAVVKRTVPVDIPLLAGNVAATQEVIVPPDAGRNVTIDPALRRRLR</sequence>
<dbReference type="InterPro" id="IPR045179">
    <property type="entry name" value="YgfZ/GcvT"/>
</dbReference>
<evidence type="ECO:0000256" key="2">
    <source>
        <dbReference type="SAM" id="MobiDB-lite"/>
    </source>
</evidence>
<dbReference type="InterPro" id="IPR006222">
    <property type="entry name" value="GCVT_N"/>
</dbReference>
<dbReference type="PANTHER" id="PTHR22602">
    <property type="entry name" value="TRANSFERASE CAF17, MITOCHONDRIAL-RELATED"/>
    <property type="match status" value="1"/>
</dbReference>
<evidence type="ECO:0000313" key="5">
    <source>
        <dbReference type="Proteomes" id="UP000331127"/>
    </source>
</evidence>